<keyword evidence="2" id="KW-1185">Reference proteome</keyword>
<dbReference type="RefSeq" id="WP_093523680.1">
    <property type="nucleotide sequence ID" value="NZ_FOIJ01000012.1"/>
</dbReference>
<name>A0A1I0KLH6_9BACT</name>
<reference evidence="2" key="1">
    <citation type="submission" date="2016-10" db="EMBL/GenBank/DDBJ databases">
        <authorList>
            <person name="Varghese N."/>
            <person name="Submissions S."/>
        </authorList>
    </citation>
    <scope>NUCLEOTIDE SEQUENCE [LARGE SCALE GENOMIC DNA]</scope>
    <source>
        <strain evidence="2">DSM 16858</strain>
    </source>
</reference>
<evidence type="ECO:0000313" key="2">
    <source>
        <dbReference type="Proteomes" id="UP000199181"/>
    </source>
</evidence>
<organism evidence="1 2">
    <name type="scientific">Stigmatella erecta</name>
    <dbReference type="NCBI Taxonomy" id="83460"/>
    <lineage>
        <taxon>Bacteria</taxon>
        <taxon>Pseudomonadati</taxon>
        <taxon>Myxococcota</taxon>
        <taxon>Myxococcia</taxon>
        <taxon>Myxococcales</taxon>
        <taxon>Cystobacterineae</taxon>
        <taxon>Archangiaceae</taxon>
        <taxon>Stigmatella</taxon>
    </lineage>
</organism>
<gene>
    <name evidence="1" type="ORF">SAMN05443639_1121</name>
</gene>
<dbReference type="AlphaFoldDB" id="A0A1I0KLH6"/>
<dbReference type="Proteomes" id="UP000199181">
    <property type="component" value="Unassembled WGS sequence"/>
</dbReference>
<proteinExistence type="predicted"/>
<sequence length="157" mass="17532">MSRLPPCGLYRTRQALGSHIPEGRLVYFHNHGDPGPGLYLPSGWNQNRAQWHARGTTLPAPEWAEHLEPLLNEGFYRVRESFFCCEKRCQTFEEDQLVQLGYNGAAEPILFIPQWGASGLAFPTSGTLVERKRLDRLTALKVSLATEDGSGGPAPFH</sequence>
<evidence type="ECO:0000313" key="1">
    <source>
        <dbReference type="EMBL" id="SEU25817.1"/>
    </source>
</evidence>
<accession>A0A1I0KLH6</accession>
<dbReference type="EMBL" id="FOIJ01000012">
    <property type="protein sequence ID" value="SEU25817.1"/>
    <property type="molecule type" value="Genomic_DNA"/>
</dbReference>
<protein>
    <submittedName>
        <fullName evidence="1">Uncharacterized protein</fullName>
    </submittedName>
</protein>